<proteinExistence type="predicted"/>
<evidence type="ECO:0000313" key="1">
    <source>
        <dbReference type="EMBL" id="JAH99081.1"/>
    </source>
</evidence>
<sequence>MYEAFQTTDLKCLTKVTLPYTSYMCLKLVIDFFFENNYIQGQLKGYFRNVSFSTWQPNQGFSHCFNLWSTRKLRPKEQISQIWGGKKWLVHTIHKNRKTATTEFGHGIHKPKKVLIQNGILTTFKACFVNREHHN</sequence>
<dbReference type="EMBL" id="GBXM01009496">
    <property type="protein sequence ID" value="JAH99081.1"/>
    <property type="molecule type" value="Transcribed_RNA"/>
</dbReference>
<reference evidence="1" key="1">
    <citation type="submission" date="2014-11" db="EMBL/GenBank/DDBJ databases">
        <authorList>
            <person name="Amaro Gonzalez C."/>
        </authorList>
    </citation>
    <scope>NUCLEOTIDE SEQUENCE</scope>
</reference>
<accession>A0A0E9X9E1</accession>
<dbReference type="AlphaFoldDB" id="A0A0E9X9E1"/>
<organism evidence="1">
    <name type="scientific">Anguilla anguilla</name>
    <name type="common">European freshwater eel</name>
    <name type="synonym">Muraena anguilla</name>
    <dbReference type="NCBI Taxonomy" id="7936"/>
    <lineage>
        <taxon>Eukaryota</taxon>
        <taxon>Metazoa</taxon>
        <taxon>Chordata</taxon>
        <taxon>Craniata</taxon>
        <taxon>Vertebrata</taxon>
        <taxon>Euteleostomi</taxon>
        <taxon>Actinopterygii</taxon>
        <taxon>Neopterygii</taxon>
        <taxon>Teleostei</taxon>
        <taxon>Anguilliformes</taxon>
        <taxon>Anguillidae</taxon>
        <taxon>Anguilla</taxon>
    </lineage>
</organism>
<name>A0A0E9X9E1_ANGAN</name>
<reference evidence="1" key="2">
    <citation type="journal article" date="2015" name="Fish Shellfish Immunol.">
        <title>Early steps in the European eel (Anguilla anguilla)-Vibrio vulnificus interaction in the gills: Role of the RtxA13 toxin.</title>
        <authorList>
            <person name="Callol A."/>
            <person name="Pajuelo D."/>
            <person name="Ebbesson L."/>
            <person name="Teles M."/>
            <person name="MacKenzie S."/>
            <person name="Amaro C."/>
        </authorList>
    </citation>
    <scope>NUCLEOTIDE SEQUENCE</scope>
</reference>
<protein>
    <submittedName>
        <fullName evidence="1">Uncharacterized protein</fullName>
    </submittedName>
</protein>